<gene>
    <name evidence="2" type="ORF">g.44186</name>
</gene>
<feature type="compositionally biased region" description="Polar residues" evidence="1">
    <location>
        <begin position="18"/>
        <end position="29"/>
    </location>
</feature>
<feature type="non-terminal residue" evidence="2">
    <location>
        <position position="1"/>
    </location>
</feature>
<dbReference type="AlphaFoldDB" id="A0A1B6FHE4"/>
<feature type="non-terminal residue" evidence="2">
    <location>
        <position position="108"/>
    </location>
</feature>
<name>A0A1B6FHE4_9HEMI</name>
<accession>A0A1B6FHE4</accession>
<dbReference type="EMBL" id="GECZ01020133">
    <property type="protein sequence ID" value="JAS49636.1"/>
    <property type="molecule type" value="Transcribed_RNA"/>
</dbReference>
<feature type="region of interest" description="Disordered" evidence="1">
    <location>
        <begin position="77"/>
        <end position="108"/>
    </location>
</feature>
<feature type="compositionally biased region" description="Polar residues" evidence="1">
    <location>
        <begin position="77"/>
        <end position="89"/>
    </location>
</feature>
<organism evidence="2">
    <name type="scientific">Cuerna arida</name>
    <dbReference type="NCBI Taxonomy" id="1464854"/>
    <lineage>
        <taxon>Eukaryota</taxon>
        <taxon>Metazoa</taxon>
        <taxon>Ecdysozoa</taxon>
        <taxon>Arthropoda</taxon>
        <taxon>Hexapoda</taxon>
        <taxon>Insecta</taxon>
        <taxon>Pterygota</taxon>
        <taxon>Neoptera</taxon>
        <taxon>Paraneoptera</taxon>
        <taxon>Hemiptera</taxon>
        <taxon>Auchenorrhyncha</taxon>
        <taxon>Membracoidea</taxon>
        <taxon>Cicadellidae</taxon>
        <taxon>Cicadellinae</taxon>
        <taxon>Proconiini</taxon>
        <taxon>Cuerna</taxon>
    </lineage>
</organism>
<feature type="region of interest" description="Disordered" evidence="1">
    <location>
        <begin position="1"/>
        <end position="30"/>
    </location>
</feature>
<evidence type="ECO:0000256" key="1">
    <source>
        <dbReference type="SAM" id="MobiDB-lite"/>
    </source>
</evidence>
<proteinExistence type="predicted"/>
<evidence type="ECO:0000313" key="2">
    <source>
        <dbReference type="EMBL" id="JAS49636.1"/>
    </source>
</evidence>
<sequence>SHSILSIKRPKVRGRCSTFPSNDTDSQQIEELRTKLQLERSLRIRLEDQLRSMDPNLFYAQPTGIHHVEEVVVSNPSCSNKNVADSVPNSVEDVKENCKSRSISPIEL</sequence>
<protein>
    <submittedName>
        <fullName evidence="2">Uncharacterized protein</fullName>
    </submittedName>
</protein>
<reference evidence="2" key="1">
    <citation type="submission" date="2015-11" db="EMBL/GenBank/DDBJ databases">
        <title>De novo transcriptome assembly of four potential Pierce s Disease insect vectors from Arizona vineyards.</title>
        <authorList>
            <person name="Tassone E.E."/>
        </authorList>
    </citation>
    <scope>NUCLEOTIDE SEQUENCE</scope>
</reference>